<accession>A0A4Z1T4C7</accession>
<dbReference type="EMBL" id="VDLU01000001">
    <property type="protein sequence ID" value="TNJ30518.1"/>
    <property type="molecule type" value="Genomic_DNA"/>
</dbReference>
<dbReference type="AlphaFoldDB" id="A0A4Z1T4C7"/>
<protein>
    <submittedName>
        <fullName evidence="1">F5/8 type C domain-containing protein</fullName>
    </submittedName>
</protein>
<reference evidence="1 2" key="1">
    <citation type="submission" date="2019-05" db="EMBL/GenBank/DDBJ databases">
        <title>The compact genome of Giardia muris reveals important steps in the evolution of intestinal protozoan parasites.</title>
        <authorList>
            <person name="Xu F."/>
            <person name="Jimenez-Gonzalez A."/>
            <person name="Einarsson E."/>
            <person name="Astvaldsson A."/>
            <person name="Peirasmaki D."/>
            <person name="Eckmann L."/>
            <person name="Andersson J.O."/>
            <person name="Svard S.G."/>
            <person name="Jerlstrom-Hultqvist J."/>
        </authorList>
    </citation>
    <scope>NUCLEOTIDE SEQUENCE [LARGE SCALE GENOMIC DNA]</scope>
    <source>
        <strain evidence="1 2">Roberts-Thomson</strain>
    </source>
</reference>
<gene>
    <name evidence="1" type="ORF">GMRT_13109</name>
</gene>
<evidence type="ECO:0000313" key="2">
    <source>
        <dbReference type="Proteomes" id="UP000315496"/>
    </source>
</evidence>
<proteinExistence type="predicted"/>
<dbReference type="Proteomes" id="UP000315496">
    <property type="component" value="Chromosome 1"/>
</dbReference>
<dbReference type="SUPFAM" id="SSF49785">
    <property type="entry name" value="Galactose-binding domain-like"/>
    <property type="match status" value="1"/>
</dbReference>
<dbReference type="PANTHER" id="PTHR40682">
    <property type="entry name" value="F5/8 TYPE C DOMAIN CONTAINING PROTEIN"/>
    <property type="match status" value="1"/>
</dbReference>
<comment type="caution">
    <text evidence="1">The sequence shown here is derived from an EMBL/GenBank/DDBJ whole genome shotgun (WGS) entry which is preliminary data.</text>
</comment>
<name>A0A4Z1T4C7_GIAMU</name>
<dbReference type="InterPro" id="IPR008979">
    <property type="entry name" value="Galactose-bd-like_sf"/>
</dbReference>
<dbReference type="Gene3D" id="2.60.120.260">
    <property type="entry name" value="Galactose-binding domain-like"/>
    <property type="match status" value="1"/>
</dbReference>
<organism evidence="1 2">
    <name type="scientific">Giardia muris</name>
    <dbReference type="NCBI Taxonomy" id="5742"/>
    <lineage>
        <taxon>Eukaryota</taxon>
        <taxon>Metamonada</taxon>
        <taxon>Diplomonadida</taxon>
        <taxon>Hexamitidae</taxon>
        <taxon>Giardiinae</taxon>
        <taxon>Giardia</taxon>
    </lineage>
</organism>
<dbReference type="VEuPathDB" id="GiardiaDB:GMRT_13109"/>
<sequence>MLKNYGFLDHGARIVDFSSQYHHNSGVQNVILPDHSICWFTSVYVPLPQYAIVDLGQPILLSRIGIFLHGENNQNPSRIGFACGDTQDCSQPLLTTDLEYRGGDHLWDIPPTVARYVRYTILDNFGGSGAYTTNLQLYGKPADQTHTEE</sequence>
<dbReference type="PANTHER" id="PTHR40682:SF1">
    <property type="entry name" value="CHROMOSOME UNDETERMINED SCAFFOLD_48, WHOLE GENOME SHOTGUN SEQUENCE"/>
    <property type="match status" value="1"/>
</dbReference>
<dbReference type="OrthoDB" id="10253835at2759"/>
<evidence type="ECO:0000313" key="1">
    <source>
        <dbReference type="EMBL" id="TNJ30518.1"/>
    </source>
</evidence>
<keyword evidence="2" id="KW-1185">Reference proteome</keyword>